<dbReference type="Proteomes" id="UP000823941">
    <property type="component" value="Chromosome 16"/>
</dbReference>
<feature type="compositionally biased region" description="Polar residues" evidence="5">
    <location>
        <begin position="251"/>
        <end position="267"/>
    </location>
</feature>
<evidence type="ECO:0000259" key="7">
    <source>
        <dbReference type="Pfam" id="PF12698"/>
    </source>
</evidence>
<evidence type="ECO:0000313" key="9">
    <source>
        <dbReference type="Proteomes" id="UP000823941"/>
    </source>
</evidence>
<sequence length="572" mass="64089">MSVPNGAAEDEGRDPPGSLDQLTKCVGGDGARGLPGSLARGAAGPRPRARFWPQLWATVVRNLLLKKRDTRKTLAEVLVPLYSLGVLIFLKMLVPNPNFPEVRAPGQLLRLRHALPDNHTVAVVADWLHHNGTELFLEQINLGLLETKQPPIQWVRYRNTTELNDAYHGDARNFPLAVVFHNDPSVIGEGLKLNVTGHDSLVICYICGCYRNTTELNDAYHGDTRNFPLAVVFHSDPSVLGEGLKYTIRTNPSRSGTPSTRALTTSPAKCRERTQSGDWSTDWSRGGQLIPLSDMQSEDVCPVLQYYYSGFLALQSLIDHTKIKMDTESPFPAPRVDLRQFPKRQHTGDWLVIFRVIMPMYMVMTLSQFITYLLMFVVGEKEKKIREGMRIMGLKDSVYWFSWFLIYAVFVTVLSVVSTVLLFTLKVFQHSSYVLIFLLMLLFGFTIITFAFMLTPFFDKARTAGILGSFAVNLMSGLYFIQVFVSNADSLAFWFVSLISSSCYALAMDKALVLDMAGVGVTWDNLWSGPGVPFGGSLIMMAVDTVLYALAAYWLDAVMPSECHMNEYYAHK</sequence>
<gene>
    <name evidence="8" type="ORF">JYU34_011718</name>
</gene>
<protein>
    <recommendedName>
        <fullName evidence="7">ABC-2 type transporter transmembrane domain-containing protein</fullName>
    </recommendedName>
</protein>
<comment type="caution">
    <text evidence="8">The sequence shown here is derived from an EMBL/GenBank/DDBJ whole genome shotgun (WGS) entry which is preliminary data.</text>
</comment>
<dbReference type="InterPro" id="IPR013525">
    <property type="entry name" value="ABC2_TM"/>
</dbReference>
<accession>A0ABQ7QDF2</accession>
<feature type="domain" description="ABC-2 type transporter transmembrane" evidence="7">
    <location>
        <begin position="334"/>
        <end position="554"/>
    </location>
</feature>
<feature type="region of interest" description="Disordered" evidence="5">
    <location>
        <begin position="251"/>
        <end position="281"/>
    </location>
</feature>
<feature type="transmembrane region" description="Helical" evidence="6">
    <location>
        <begin position="350"/>
        <end position="377"/>
    </location>
</feature>
<keyword evidence="2 6" id="KW-0812">Transmembrane</keyword>
<dbReference type="Pfam" id="PF12698">
    <property type="entry name" value="ABC2_membrane_3"/>
    <property type="match status" value="1"/>
</dbReference>
<organism evidence="8 9">
    <name type="scientific">Plutella xylostella</name>
    <name type="common">Diamondback moth</name>
    <name type="synonym">Plutella maculipennis</name>
    <dbReference type="NCBI Taxonomy" id="51655"/>
    <lineage>
        <taxon>Eukaryota</taxon>
        <taxon>Metazoa</taxon>
        <taxon>Ecdysozoa</taxon>
        <taxon>Arthropoda</taxon>
        <taxon>Hexapoda</taxon>
        <taxon>Insecta</taxon>
        <taxon>Pterygota</taxon>
        <taxon>Neoptera</taxon>
        <taxon>Endopterygota</taxon>
        <taxon>Lepidoptera</taxon>
        <taxon>Glossata</taxon>
        <taxon>Ditrysia</taxon>
        <taxon>Yponomeutoidea</taxon>
        <taxon>Plutellidae</taxon>
        <taxon>Plutella</taxon>
    </lineage>
</organism>
<evidence type="ECO:0000256" key="1">
    <source>
        <dbReference type="ARBA" id="ARBA00004141"/>
    </source>
</evidence>
<keyword evidence="9" id="KW-1185">Reference proteome</keyword>
<evidence type="ECO:0000256" key="2">
    <source>
        <dbReference type="ARBA" id="ARBA00022692"/>
    </source>
</evidence>
<feature type="transmembrane region" description="Helical" evidence="6">
    <location>
        <begin position="398"/>
        <end position="425"/>
    </location>
</feature>
<feature type="transmembrane region" description="Helical" evidence="6">
    <location>
        <begin position="466"/>
        <end position="485"/>
    </location>
</feature>
<proteinExistence type="predicted"/>
<name>A0ABQ7QDF2_PLUXY</name>
<dbReference type="PANTHER" id="PTHR19229:SF209">
    <property type="entry name" value="ATP-BINDING CASSETTE SUB-FAMILY A MEMBER 5 ISOFORM X1"/>
    <property type="match status" value="1"/>
</dbReference>
<comment type="subcellular location">
    <subcellularLocation>
        <location evidence="1">Membrane</location>
        <topology evidence="1">Multi-pass membrane protein</topology>
    </subcellularLocation>
</comment>
<evidence type="ECO:0000256" key="4">
    <source>
        <dbReference type="ARBA" id="ARBA00023136"/>
    </source>
</evidence>
<evidence type="ECO:0000256" key="5">
    <source>
        <dbReference type="SAM" id="MobiDB-lite"/>
    </source>
</evidence>
<reference evidence="8 9" key="1">
    <citation type="submission" date="2021-06" db="EMBL/GenBank/DDBJ databases">
        <title>A haploid diamondback moth (Plutella xylostella L.) genome assembly resolves 31 chromosomes and identifies a diamide resistance mutation.</title>
        <authorList>
            <person name="Ward C.M."/>
            <person name="Perry K.D."/>
            <person name="Baker G."/>
            <person name="Powis K."/>
            <person name="Heckel D.G."/>
            <person name="Baxter S.W."/>
        </authorList>
    </citation>
    <scope>NUCLEOTIDE SEQUENCE [LARGE SCALE GENOMIC DNA]</scope>
    <source>
        <strain evidence="8 9">LV</strain>
        <tissue evidence="8">Single pupa</tissue>
    </source>
</reference>
<keyword evidence="3 6" id="KW-1133">Transmembrane helix</keyword>
<dbReference type="InterPro" id="IPR026082">
    <property type="entry name" value="ABCA"/>
</dbReference>
<dbReference type="EMBL" id="JAHIBW010000016">
    <property type="protein sequence ID" value="KAG7303251.1"/>
    <property type="molecule type" value="Genomic_DNA"/>
</dbReference>
<keyword evidence="4 6" id="KW-0472">Membrane</keyword>
<feature type="transmembrane region" description="Helical" evidence="6">
    <location>
        <begin position="431"/>
        <end position="454"/>
    </location>
</feature>
<evidence type="ECO:0000256" key="6">
    <source>
        <dbReference type="SAM" id="Phobius"/>
    </source>
</evidence>
<feature type="region of interest" description="Disordered" evidence="5">
    <location>
        <begin position="1"/>
        <end position="21"/>
    </location>
</feature>
<dbReference type="PANTHER" id="PTHR19229">
    <property type="entry name" value="ATP-BINDING CASSETTE TRANSPORTER SUBFAMILY A ABCA"/>
    <property type="match status" value="1"/>
</dbReference>
<evidence type="ECO:0000256" key="3">
    <source>
        <dbReference type="ARBA" id="ARBA00022989"/>
    </source>
</evidence>
<evidence type="ECO:0000313" key="8">
    <source>
        <dbReference type="EMBL" id="KAG7303251.1"/>
    </source>
</evidence>
<feature type="transmembrane region" description="Helical" evidence="6">
    <location>
        <begin position="534"/>
        <end position="555"/>
    </location>
</feature>